<evidence type="ECO:0000313" key="3">
    <source>
        <dbReference type="Proteomes" id="UP000604475"/>
    </source>
</evidence>
<keyword evidence="3" id="KW-1185">Reference proteome</keyword>
<proteinExistence type="predicted"/>
<dbReference type="Pfam" id="PF13478">
    <property type="entry name" value="XdhC_C"/>
    <property type="match status" value="1"/>
</dbReference>
<dbReference type="Pfam" id="PF02625">
    <property type="entry name" value="XdhC_CoxI"/>
    <property type="match status" value="1"/>
</dbReference>
<reference evidence="2" key="1">
    <citation type="submission" date="2020-12" db="EMBL/GenBank/DDBJ databases">
        <title>Genomic characterization of non-nitrogen-fixing Frankia strains.</title>
        <authorList>
            <person name="Carlos-Shanley C."/>
            <person name="Guerra T."/>
            <person name="Hahn D."/>
        </authorList>
    </citation>
    <scope>NUCLEOTIDE SEQUENCE</scope>
    <source>
        <strain evidence="2">CN6</strain>
    </source>
</reference>
<dbReference type="AlphaFoldDB" id="A0A937RQ29"/>
<dbReference type="Gene3D" id="3.40.50.720">
    <property type="entry name" value="NAD(P)-binding Rossmann-like Domain"/>
    <property type="match status" value="1"/>
</dbReference>
<dbReference type="PANTHER" id="PTHR30388:SF6">
    <property type="entry name" value="XANTHINE DEHYDROGENASE SUBUNIT A-RELATED"/>
    <property type="match status" value="1"/>
</dbReference>
<organism evidence="2 3">
    <name type="scientific">Frankia nepalensis</name>
    <dbReference type="NCBI Taxonomy" id="1836974"/>
    <lineage>
        <taxon>Bacteria</taxon>
        <taxon>Bacillati</taxon>
        <taxon>Actinomycetota</taxon>
        <taxon>Actinomycetes</taxon>
        <taxon>Frankiales</taxon>
        <taxon>Frankiaceae</taxon>
        <taxon>Frankia</taxon>
    </lineage>
</organism>
<dbReference type="InterPro" id="IPR052698">
    <property type="entry name" value="MoCofactor_Util/Proc"/>
</dbReference>
<dbReference type="InterPro" id="IPR009078">
    <property type="entry name" value="Ferritin-like_SF"/>
</dbReference>
<comment type="caution">
    <text evidence="2">The sequence shown here is derived from an EMBL/GenBank/DDBJ whole genome shotgun (WGS) entry which is preliminary data.</text>
</comment>
<protein>
    <submittedName>
        <fullName evidence="2">XdhC family protein</fullName>
    </submittedName>
</protein>
<accession>A0A937RQ29</accession>
<dbReference type="RefSeq" id="WP_203004347.1">
    <property type="nucleotide sequence ID" value="NZ_JADWYU010000155.1"/>
</dbReference>
<gene>
    <name evidence="2" type="ORF">I7412_22595</name>
</gene>
<name>A0A937RQ29_9ACTN</name>
<dbReference type="Gene3D" id="1.10.620.20">
    <property type="entry name" value="Ribonucleotide Reductase, subunit A"/>
    <property type="match status" value="1"/>
</dbReference>
<dbReference type="SMART" id="SM00746">
    <property type="entry name" value="TRASH"/>
    <property type="match status" value="1"/>
</dbReference>
<dbReference type="InterPro" id="IPR012348">
    <property type="entry name" value="RNR-like"/>
</dbReference>
<evidence type="ECO:0000313" key="2">
    <source>
        <dbReference type="EMBL" id="MBL7629906.1"/>
    </source>
</evidence>
<dbReference type="Proteomes" id="UP000604475">
    <property type="component" value="Unassembled WGS sequence"/>
</dbReference>
<dbReference type="InterPro" id="IPR027051">
    <property type="entry name" value="XdhC_Rossmann_dom"/>
</dbReference>
<dbReference type="PANTHER" id="PTHR30388">
    <property type="entry name" value="ALDEHYDE OXIDOREDUCTASE MOLYBDENUM COFACTOR ASSEMBLY PROTEIN"/>
    <property type="match status" value="1"/>
</dbReference>
<dbReference type="GO" id="GO:0016491">
    <property type="term" value="F:oxidoreductase activity"/>
    <property type="evidence" value="ECO:0007669"/>
    <property type="project" value="InterPro"/>
</dbReference>
<sequence length="351" mass="36363">MMSGDGHQPEPGPADTRVPDAVVEGWEVLGRAGELAARGEQFALATVVWRHAPSSGQQGSRAIITADGQLSGWIGGACAEPAVIRAARDVIAEGAPRLLLLGGPEQFGGAIPDGIEVTPIACQSEGALEIYIEPVIPVPSLVVVGRSPMARTLVDLGKALGWRAELVAVEHFTSADVDRRGVVIVATQGHGDEEALATAVAAAPAYVGLVASRRRGASVLGYLAERGVARDLLEAVHVPVGLDLGHTTHREIAVSVLAELVRRRAAGELALPRPEGHPRGRALLPMAGAVEVVDPVCGMTVAAAASGHPFEHAGTTYYFCCAGCRSRFEKDPSAYLPVDAAAGARGAHREA</sequence>
<dbReference type="InterPro" id="IPR003777">
    <property type="entry name" value="XdhC_CoxI"/>
</dbReference>
<evidence type="ECO:0000259" key="1">
    <source>
        <dbReference type="SMART" id="SM00746"/>
    </source>
</evidence>
<dbReference type="EMBL" id="JAEACQ010000239">
    <property type="protein sequence ID" value="MBL7629906.1"/>
    <property type="molecule type" value="Genomic_DNA"/>
</dbReference>
<dbReference type="Pfam" id="PF04945">
    <property type="entry name" value="YHS"/>
    <property type="match status" value="1"/>
</dbReference>
<dbReference type="InterPro" id="IPR011017">
    <property type="entry name" value="TRASH_dom"/>
</dbReference>
<dbReference type="SUPFAM" id="SSF47240">
    <property type="entry name" value="Ferritin-like"/>
    <property type="match status" value="1"/>
</dbReference>
<dbReference type="InterPro" id="IPR007029">
    <property type="entry name" value="YHS_dom"/>
</dbReference>
<feature type="domain" description="TRASH" evidence="1">
    <location>
        <begin position="294"/>
        <end position="332"/>
    </location>
</feature>